<name>A0A7M2GW17_9BURK</name>
<dbReference type="InterPro" id="IPR010982">
    <property type="entry name" value="Lambda_DNA-bd_dom_sf"/>
</dbReference>
<evidence type="ECO:0000256" key="2">
    <source>
        <dbReference type="ARBA" id="ARBA00023125"/>
    </source>
</evidence>
<dbReference type="InterPro" id="IPR050807">
    <property type="entry name" value="TransReg_Diox_bact_type"/>
</dbReference>
<feature type="domain" description="HTH cro/C1-type" evidence="4">
    <location>
        <begin position="12"/>
        <end position="66"/>
    </location>
</feature>
<gene>
    <name evidence="5" type="ORF">F7R26_019830</name>
</gene>
<evidence type="ECO:0000256" key="1">
    <source>
        <dbReference type="ARBA" id="ARBA00023015"/>
    </source>
</evidence>
<dbReference type="PANTHER" id="PTHR46797:SF23">
    <property type="entry name" value="HTH-TYPE TRANSCRIPTIONAL REGULATOR SUTR"/>
    <property type="match status" value="1"/>
</dbReference>
<organism evidence="5 6">
    <name type="scientific">Cupriavidus basilensis</name>
    <dbReference type="NCBI Taxonomy" id="68895"/>
    <lineage>
        <taxon>Bacteria</taxon>
        <taxon>Pseudomonadati</taxon>
        <taxon>Pseudomonadota</taxon>
        <taxon>Betaproteobacteria</taxon>
        <taxon>Burkholderiales</taxon>
        <taxon>Burkholderiaceae</taxon>
        <taxon>Cupriavidus</taxon>
    </lineage>
</organism>
<feature type="domain" description="HTH cro/C1-type" evidence="4">
    <location>
        <begin position="93"/>
        <end position="147"/>
    </location>
</feature>
<protein>
    <submittedName>
        <fullName evidence="5">Helix-turn-helix transcriptional regulator</fullName>
    </submittedName>
</protein>
<dbReference type="EMBL" id="CP062803">
    <property type="protein sequence ID" value="QOT76347.1"/>
    <property type="molecule type" value="Genomic_DNA"/>
</dbReference>
<sequence>MVSLRQTFAHNLRRLREERGWSQDDLAALIQSDRTSISRIERLAPNVALDKVALLATALGVDARRLLSAGSRDARTTATRGVSPTPQLVGAAVRRHRESAGISQRELGDRVGLDRNHISRIEVGSTNIALDTFEKVATALGVSAADLLGLK</sequence>
<reference evidence="5 6" key="1">
    <citation type="submission" date="2020-10" db="EMBL/GenBank/DDBJ databases">
        <title>Complete genome sequence of Cupriavidus basilensis CCUG 49340T.</title>
        <authorList>
            <person name="Salva-Serra F."/>
            <person name="Donoso R.A."/>
            <person name="Cho K.H."/>
            <person name="Yoo J.A."/>
            <person name="Lee K."/>
            <person name="Yoon S.-H."/>
            <person name="Perez-Pantoja D."/>
            <person name="Moore E.R.B."/>
        </authorList>
    </citation>
    <scope>NUCLEOTIDE SEQUENCE [LARGE SCALE GENOMIC DNA]</scope>
    <source>
        <strain evidence="6">CCUG 49340</strain>
    </source>
</reference>
<dbReference type="RefSeq" id="WP_170302030.1">
    <property type="nucleotide sequence ID" value="NZ_CP062803.1"/>
</dbReference>
<dbReference type="GO" id="GO:0003677">
    <property type="term" value="F:DNA binding"/>
    <property type="evidence" value="ECO:0007669"/>
    <property type="project" value="UniProtKB-KW"/>
</dbReference>
<evidence type="ECO:0000259" key="4">
    <source>
        <dbReference type="PROSITE" id="PS50943"/>
    </source>
</evidence>
<dbReference type="InterPro" id="IPR001387">
    <property type="entry name" value="Cro/C1-type_HTH"/>
</dbReference>
<dbReference type="SMART" id="SM00530">
    <property type="entry name" value="HTH_XRE"/>
    <property type="match status" value="2"/>
</dbReference>
<accession>A0A7M2GW17</accession>
<evidence type="ECO:0000256" key="3">
    <source>
        <dbReference type="ARBA" id="ARBA00023163"/>
    </source>
</evidence>
<evidence type="ECO:0000313" key="5">
    <source>
        <dbReference type="EMBL" id="QOT76347.1"/>
    </source>
</evidence>
<proteinExistence type="predicted"/>
<evidence type="ECO:0000313" key="6">
    <source>
        <dbReference type="Proteomes" id="UP000397656"/>
    </source>
</evidence>
<dbReference type="SUPFAM" id="SSF47413">
    <property type="entry name" value="lambda repressor-like DNA-binding domains"/>
    <property type="match status" value="2"/>
</dbReference>
<dbReference type="PROSITE" id="PS50943">
    <property type="entry name" value="HTH_CROC1"/>
    <property type="match status" value="2"/>
</dbReference>
<keyword evidence="1" id="KW-0805">Transcription regulation</keyword>
<dbReference type="GO" id="GO:0005829">
    <property type="term" value="C:cytosol"/>
    <property type="evidence" value="ECO:0007669"/>
    <property type="project" value="TreeGrafter"/>
</dbReference>
<dbReference type="AlphaFoldDB" id="A0A7M2GW17"/>
<keyword evidence="2" id="KW-0238">DNA-binding</keyword>
<dbReference type="CDD" id="cd00093">
    <property type="entry name" value="HTH_XRE"/>
    <property type="match status" value="2"/>
</dbReference>
<dbReference type="Pfam" id="PF01381">
    <property type="entry name" value="HTH_3"/>
    <property type="match status" value="2"/>
</dbReference>
<dbReference type="GO" id="GO:0003700">
    <property type="term" value="F:DNA-binding transcription factor activity"/>
    <property type="evidence" value="ECO:0007669"/>
    <property type="project" value="TreeGrafter"/>
</dbReference>
<keyword evidence="3" id="KW-0804">Transcription</keyword>
<dbReference type="Proteomes" id="UP000397656">
    <property type="component" value="Chromosome 1"/>
</dbReference>
<dbReference type="PANTHER" id="PTHR46797">
    <property type="entry name" value="HTH-TYPE TRANSCRIPTIONAL REGULATOR"/>
    <property type="match status" value="1"/>
</dbReference>
<dbReference type="GeneID" id="98576443"/>
<dbReference type="Gene3D" id="1.10.260.40">
    <property type="entry name" value="lambda repressor-like DNA-binding domains"/>
    <property type="match status" value="2"/>
</dbReference>